<organism evidence="2 3">
    <name type="scientific">Nocardiopsis gilva YIM 90087</name>
    <dbReference type="NCBI Taxonomy" id="1235441"/>
    <lineage>
        <taxon>Bacteria</taxon>
        <taxon>Bacillati</taxon>
        <taxon>Actinomycetota</taxon>
        <taxon>Actinomycetes</taxon>
        <taxon>Streptosporangiales</taxon>
        <taxon>Nocardiopsidaceae</taxon>
        <taxon>Nocardiopsis</taxon>
    </lineage>
</organism>
<reference evidence="2 3" key="1">
    <citation type="submission" date="2017-08" db="EMBL/GenBank/DDBJ databases">
        <title>The complete genome sequence of Nocardiopsis gilva YIM 90087.</title>
        <authorList>
            <person name="Yin M."/>
            <person name="Tang S."/>
        </authorList>
    </citation>
    <scope>NUCLEOTIDE SEQUENCE [LARGE SCALE GENOMIC DNA]</scope>
    <source>
        <strain evidence="2 3">YIM 90087</strain>
    </source>
</reference>
<keyword evidence="3" id="KW-1185">Reference proteome</keyword>
<evidence type="ECO:0000313" key="2">
    <source>
        <dbReference type="EMBL" id="ASU82785.1"/>
    </source>
</evidence>
<sequence>MQSCHPLVGVAAWINARELYIDVDLLGVNDPAPPGAEWTRLDRMPDRVPELIALLLERSCAGHTTSAAAFLASDIARQVLAFACVAAYLTGRAPDLAPERTWVRHDPETGRLDRLALRQGAVAVIDGDPMERRPGAVCVADEDALDAWFMGAAVATLEPVIDAVRAHTRYGTRPQWSMVADAPHAALIGASHEVGADQWAAWERARRMVAWINADRARVAPKQRPFPLALAGQPEHRPERMFMVRGGCCFYYRFGDAKCATCPLSSDEQRESALREHFEPTTVSTTT</sequence>
<dbReference type="KEGG" id="ngv:CDO52_08330"/>
<dbReference type="InterPro" id="IPR024726">
    <property type="entry name" value="FhuF_C"/>
</dbReference>
<gene>
    <name evidence="2" type="ORF">CDO52_08330</name>
</gene>
<protein>
    <recommendedName>
        <fullName evidence="1">Ferric siderophore reductase C-terminal domain-containing protein</fullName>
    </recommendedName>
</protein>
<name>A0A223S3U2_9ACTN</name>
<dbReference type="AlphaFoldDB" id="A0A223S3U2"/>
<dbReference type="RefSeq" id="WP_017617341.1">
    <property type="nucleotide sequence ID" value="NZ_ANBG01000068.1"/>
</dbReference>
<dbReference type="GO" id="GO:0051537">
    <property type="term" value="F:2 iron, 2 sulfur cluster binding"/>
    <property type="evidence" value="ECO:0007669"/>
    <property type="project" value="InterPro"/>
</dbReference>
<proteinExistence type="predicted"/>
<evidence type="ECO:0000259" key="1">
    <source>
        <dbReference type="Pfam" id="PF11575"/>
    </source>
</evidence>
<dbReference type="EMBL" id="CP022753">
    <property type="protein sequence ID" value="ASU82785.1"/>
    <property type="molecule type" value="Genomic_DNA"/>
</dbReference>
<dbReference type="Pfam" id="PF11575">
    <property type="entry name" value="FhuF_C"/>
    <property type="match status" value="1"/>
</dbReference>
<accession>A0A223S3U2</accession>
<feature type="domain" description="Ferric siderophore reductase C-terminal" evidence="1">
    <location>
        <begin position="245"/>
        <end position="264"/>
    </location>
</feature>
<dbReference type="OrthoDB" id="3687419at2"/>
<dbReference type="Proteomes" id="UP000215005">
    <property type="component" value="Chromosome"/>
</dbReference>
<evidence type="ECO:0000313" key="3">
    <source>
        <dbReference type="Proteomes" id="UP000215005"/>
    </source>
</evidence>